<keyword evidence="1 4" id="KW-0808">Transferase</keyword>
<dbReference type="InterPro" id="IPR050832">
    <property type="entry name" value="Bact_Acetyltransf"/>
</dbReference>
<proteinExistence type="predicted"/>
<dbReference type="CDD" id="cd04301">
    <property type="entry name" value="NAT_SF"/>
    <property type="match status" value="1"/>
</dbReference>
<evidence type="ECO:0000259" key="3">
    <source>
        <dbReference type="PROSITE" id="PS51186"/>
    </source>
</evidence>
<dbReference type="SUPFAM" id="SSF55729">
    <property type="entry name" value="Acyl-CoA N-acyltransferases (Nat)"/>
    <property type="match status" value="1"/>
</dbReference>
<name>A0ABV3HZ60_9ACTN</name>
<evidence type="ECO:0000313" key="4">
    <source>
        <dbReference type="EMBL" id="MEV4683869.1"/>
    </source>
</evidence>
<reference evidence="4 5" key="1">
    <citation type="submission" date="2024-06" db="EMBL/GenBank/DDBJ databases">
        <title>The Natural Products Discovery Center: Release of the First 8490 Sequenced Strains for Exploring Actinobacteria Biosynthetic Diversity.</title>
        <authorList>
            <person name="Kalkreuter E."/>
            <person name="Kautsar S.A."/>
            <person name="Yang D."/>
            <person name="Bader C.D."/>
            <person name="Teijaro C.N."/>
            <person name="Fluegel L."/>
            <person name="Davis C.M."/>
            <person name="Simpson J.R."/>
            <person name="Lauterbach L."/>
            <person name="Steele A.D."/>
            <person name="Gui C."/>
            <person name="Meng S."/>
            <person name="Li G."/>
            <person name="Viehrig K."/>
            <person name="Ye F."/>
            <person name="Su P."/>
            <person name="Kiefer A.F."/>
            <person name="Nichols A."/>
            <person name="Cepeda A.J."/>
            <person name="Yan W."/>
            <person name="Fan B."/>
            <person name="Jiang Y."/>
            <person name="Adhikari A."/>
            <person name="Zheng C.-J."/>
            <person name="Schuster L."/>
            <person name="Cowan T.M."/>
            <person name="Smanski M.J."/>
            <person name="Chevrette M.G."/>
            <person name="De Carvalho L.P.S."/>
            <person name="Shen B."/>
        </authorList>
    </citation>
    <scope>NUCLEOTIDE SEQUENCE [LARGE SCALE GENOMIC DNA]</scope>
    <source>
        <strain evidence="4 5">NPDC049344</strain>
    </source>
</reference>
<sequence>MTTDSAFRLATVSDTTALVALHDDAAHWMLRHGIDQWKPGDKDAGHFRHRIAEGEVWLLESGGRIAGAYEMWWDDVPAWGVRPPVAGYVHRLMTARTHAPAGSGRAMLAHAERRIAAAGRQLARLDCLSRNPRLRTYYEAAGYKVVGEEPAKRAADGSSYGVLLLEKRLGPAATTVNSGPAGAAWEQAR</sequence>
<evidence type="ECO:0000313" key="5">
    <source>
        <dbReference type="Proteomes" id="UP001552521"/>
    </source>
</evidence>
<evidence type="ECO:0000256" key="1">
    <source>
        <dbReference type="ARBA" id="ARBA00022679"/>
    </source>
</evidence>
<dbReference type="PANTHER" id="PTHR43877:SF2">
    <property type="entry name" value="AMINOALKYLPHOSPHONATE N-ACETYLTRANSFERASE-RELATED"/>
    <property type="match status" value="1"/>
</dbReference>
<dbReference type="InterPro" id="IPR016181">
    <property type="entry name" value="Acyl_CoA_acyltransferase"/>
</dbReference>
<dbReference type="PROSITE" id="PS51186">
    <property type="entry name" value="GNAT"/>
    <property type="match status" value="1"/>
</dbReference>
<comment type="caution">
    <text evidence="4">The sequence shown here is derived from an EMBL/GenBank/DDBJ whole genome shotgun (WGS) entry which is preliminary data.</text>
</comment>
<keyword evidence="5" id="KW-1185">Reference proteome</keyword>
<dbReference type="Pfam" id="PF13673">
    <property type="entry name" value="Acetyltransf_10"/>
    <property type="match status" value="1"/>
</dbReference>
<dbReference type="EC" id="2.3.1.-" evidence="4"/>
<feature type="domain" description="N-acetyltransferase" evidence="3">
    <location>
        <begin position="5"/>
        <end position="170"/>
    </location>
</feature>
<dbReference type="EMBL" id="JBFAQK010000039">
    <property type="protein sequence ID" value="MEV4683869.1"/>
    <property type="molecule type" value="Genomic_DNA"/>
</dbReference>
<keyword evidence="2 4" id="KW-0012">Acyltransferase</keyword>
<gene>
    <name evidence="4" type="ORF">AB0K36_24135</name>
</gene>
<evidence type="ECO:0000256" key="2">
    <source>
        <dbReference type="ARBA" id="ARBA00023315"/>
    </source>
</evidence>
<dbReference type="PANTHER" id="PTHR43877">
    <property type="entry name" value="AMINOALKYLPHOSPHONATE N-ACETYLTRANSFERASE-RELATED-RELATED"/>
    <property type="match status" value="1"/>
</dbReference>
<protein>
    <submittedName>
        <fullName evidence="4">GNAT family N-acetyltransferase</fullName>
        <ecNumber evidence="4">2.3.1.-</ecNumber>
    </submittedName>
</protein>
<dbReference type="GO" id="GO:0016746">
    <property type="term" value="F:acyltransferase activity"/>
    <property type="evidence" value="ECO:0007669"/>
    <property type="project" value="UniProtKB-KW"/>
</dbReference>
<dbReference type="Proteomes" id="UP001552521">
    <property type="component" value="Unassembled WGS sequence"/>
</dbReference>
<dbReference type="Gene3D" id="3.40.630.30">
    <property type="match status" value="1"/>
</dbReference>
<accession>A0ABV3HZ60</accession>
<dbReference type="RefSeq" id="WP_364597958.1">
    <property type="nucleotide sequence ID" value="NZ_JBFAQK010000039.1"/>
</dbReference>
<dbReference type="InterPro" id="IPR000182">
    <property type="entry name" value="GNAT_dom"/>
</dbReference>
<organism evidence="4 5">
    <name type="scientific">Streptomyces kurssanovii</name>
    <dbReference type="NCBI Taxonomy" id="67312"/>
    <lineage>
        <taxon>Bacteria</taxon>
        <taxon>Bacillati</taxon>
        <taxon>Actinomycetota</taxon>
        <taxon>Actinomycetes</taxon>
        <taxon>Kitasatosporales</taxon>
        <taxon>Streptomycetaceae</taxon>
        <taxon>Streptomyces</taxon>
    </lineage>
</organism>